<gene>
    <name evidence="2" type="ORF">N7532_000163</name>
</gene>
<organism evidence="2 3">
    <name type="scientific">Penicillium argentinense</name>
    <dbReference type="NCBI Taxonomy" id="1131581"/>
    <lineage>
        <taxon>Eukaryota</taxon>
        <taxon>Fungi</taxon>
        <taxon>Dikarya</taxon>
        <taxon>Ascomycota</taxon>
        <taxon>Pezizomycotina</taxon>
        <taxon>Eurotiomycetes</taxon>
        <taxon>Eurotiomycetidae</taxon>
        <taxon>Eurotiales</taxon>
        <taxon>Aspergillaceae</taxon>
        <taxon>Penicillium</taxon>
    </lineage>
</organism>
<feature type="compositionally biased region" description="Low complexity" evidence="1">
    <location>
        <begin position="1"/>
        <end position="14"/>
    </location>
</feature>
<protein>
    <submittedName>
        <fullName evidence="2">Uncharacterized protein</fullName>
    </submittedName>
</protein>
<comment type="caution">
    <text evidence="2">The sequence shown here is derived from an EMBL/GenBank/DDBJ whole genome shotgun (WGS) entry which is preliminary data.</text>
</comment>
<dbReference type="AlphaFoldDB" id="A0A9W9G4V8"/>
<reference evidence="2" key="1">
    <citation type="submission" date="2022-11" db="EMBL/GenBank/DDBJ databases">
        <authorList>
            <person name="Petersen C."/>
        </authorList>
    </citation>
    <scope>NUCLEOTIDE SEQUENCE</scope>
    <source>
        <strain evidence="2">IBT 30761</strain>
    </source>
</reference>
<keyword evidence="3" id="KW-1185">Reference proteome</keyword>
<evidence type="ECO:0000313" key="2">
    <source>
        <dbReference type="EMBL" id="KAJ5112118.1"/>
    </source>
</evidence>
<accession>A0A9W9G4V8</accession>
<name>A0A9W9G4V8_9EURO</name>
<dbReference type="OrthoDB" id="76567at2759"/>
<evidence type="ECO:0000256" key="1">
    <source>
        <dbReference type="SAM" id="MobiDB-lite"/>
    </source>
</evidence>
<sequence length="335" mass="37394">MLPLSPSTESSSSLDTKDAESAKTFGSPESLSPVEAARDCDSHLPFEIPGAVVLSAPSISTLRQTANDVYHQINSDTSYSNQFIIVLNLSRQVQELIGGDRNPLEVPYRLTLDTQHQQGVIRIMPSKAHERVTRSFSNKLVLKLFEMGIDSDDYTMNSASRYCGNSCEKEADESLTPLGNPSEDNDWPSLVIETGLSESEAQLRIDAHWWFSNSGYQVNMVILFHIQRSPERRVTLKLYHLRPTTPRIMRGLQAEVEHSLLSDHTTPQTVSSTALRPHLAAKEITITSRSVKNAPLELEFESVMRRPPAPNTNERNIIFTAEDLATCCRYALPIA</sequence>
<dbReference type="EMBL" id="JAPQKI010000001">
    <property type="protein sequence ID" value="KAJ5112118.1"/>
    <property type="molecule type" value="Genomic_DNA"/>
</dbReference>
<dbReference type="GeneID" id="81351646"/>
<dbReference type="RefSeq" id="XP_056479891.1">
    <property type="nucleotide sequence ID" value="XM_056612667.1"/>
</dbReference>
<dbReference type="Proteomes" id="UP001149074">
    <property type="component" value="Unassembled WGS sequence"/>
</dbReference>
<proteinExistence type="predicted"/>
<feature type="region of interest" description="Disordered" evidence="1">
    <location>
        <begin position="1"/>
        <end position="36"/>
    </location>
</feature>
<reference evidence="2" key="2">
    <citation type="journal article" date="2023" name="IMA Fungus">
        <title>Comparative genomic study of the Penicillium genus elucidates a diverse pangenome and 15 lateral gene transfer events.</title>
        <authorList>
            <person name="Petersen C."/>
            <person name="Sorensen T."/>
            <person name="Nielsen M.R."/>
            <person name="Sondergaard T.E."/>
            <person name="Sorensen J.L."/>
            <person name="Fitzpatrick D.A."/>
            <person name="Frisvad J.C."/>
            <person name="Nielsen K.L."/>
        </authorList>
    </citation>
    <scope>NUCLEOTIDE SEQUENCE</scope>
    <source>
        <strain evidence="2">IBT 30761</strain>
    </source>
</reference>
<evidence type="ECO:0000313" key="3">
    <source>
        <dbReference type="Proteomes" id="UP001149074"/>
    </source>
</evidence>